<dbReference type="EMBL" id="SOHE01000060">
    <property type="protein sequence ID" value="TFD47862.1"/>
    <property type="molecule type" value="Genomic_DNA"/>
</dbReference>
<keyword evidence="4" id="KW-1185">Reference proteome</keyword>
<gene>
    <name evidence="3" type="ORF">E3T55_15040</name>
</gene>
<keyword evidence="3" id="KW-0378">Hydrolase</keyword>
<feature type="transmembrane region" description="Helical" evidence="1">
    <location>
        <begin position="62"/>
        <end position="84"/>
    </location>
</feature>
<dbReference type="OrthoDB" id="4316587at2"/>
<name>A0A4R8ZW76_9MICO</name>
<dbReference type="Gene3D" id="3.60.10.10">
    <property type="entry name" value="Endonuclease/exonuclease/phosphatase"/>
    <property type="match status" value="1"/>
</dbReference>
<sequence length="332" mass="34762">MPDPTFDPQRAPDPAALIAARYAAVPGFGLRRREPGIALSVLALVVMQLLLLHGLVPNLGGYASLAESLLPWLGLPIVVLAALVVRRFSRLAALAVAAAALVWALLFVPSILPQGDSGSASGGTLTVASENVKAGNARAGEVADDLAATGADVIAIQELDAASQAAVAAGLDPTHPFSTIVGTIGLWSTTPILDSRSLDLGLGWTRALWVDVDTDAGRTRVYVVHLDSIRPGQKSQRDEMLRELRLTLAADVAERIVVIGDFNSATTDRAFARLTDTVTDVGTSTVGLGFTWPSAFPIARLDHALVRGLDPVSSEVLPANGSDHRGILVTLR</sequence>
<keyword evidence="1" id="KW-0812">Transmembrane</keyword>
<protein>
    <submittedName>
        <fullName evidence="3">Endonuclease</fullName>
    </submittedName>
</protein>
<evidence type="ECO:0000259" key="2">
    <source>
        <dbReference type="Pfam" id="PF03372"/>
    </source>
</evidence>
<keyword evidence="3" id="KW-0255">Endonuclease</keyword>
<keyword evidence="3" id="KW-0540">Nuclease</keyword>
<dbReference type="SUPFAM" id="SSF56219">
    <property type="entry name" value="DNase I-like"/>
    <property type="match status" value="1"/>
</dbReference>
<evidence type="ECO:0000256" key="1">
    <source>
        <dbReference type="SAM" id="Phobius"/>
    </source>
</evidence>
<comment type="caution">
    <text evidence="3">The sequence shown here is derived from an EMBL/GenBank/DDBJ whole genome shotgun (WGS) entry which is preliminary data.</text>
</comment>
<dbReference type="Pfam" id="PF03372">
    <property type="entry name" value="Exo_endo_phos"/>
    <property type="match status" value="1"/>
</dbReference>
<feature type="transmembrane region" description="Helical" evidence="1">
    <location>
        <begin position="91"/>
        <end position="112"/>
    </location>
</feature>
<reference evidence="3 4" key="1">
    <citation type="submission" date="2019-03" db="EMBL/GenBank/DDBJ databases">
        <title>Genomics of glacier-inhabiting Cryobacterium strains.</title>
        <authorList>
            <person name="Liu Q."/>
            <person name="Xin Y.-H."/>
        </authorList>
    </citation>
    <scope>NUCLEOTIDE SEQUENCE [LARGE SCALE GENOMIC DNA]</scope>
    <source>
        <strain evidence="3 4">Hh14</strain>
    </source>
</reference>
<evidence type="ECO:0000313" key="4">
    <source>
        <dbReference type="Proteomes" id="UP000297447"/>
    </source>
</evidence>
<proteinExistence type="predicted"/>
<dbReference type="RefSeq" id="WP_134520364.1">
    <property type="nucleotide sequence ID" value="NZ_SOHE01000060.1"/>
</dbReference>
<dbReference type="Proteomes" id="UP000297447">
    <property type="component" value="Unassembled WGS sequence"/>
</dbReference>
<dbReference type="GO" id="GO:0004519">
    <property type="term" value="F:endonuclease activity"/>
    <property type="evidence" value="ECO:0007669"/>
    <property type="project" value="UniProtKB-KW"/>
</dbReference>
<evidence type="ECO:0000313" key="3">
    <source>
        <dbReference type="EMBL" id="TFD47862.1"/>
    </source>
</evidence>
<keyword evidence="1" id="KW-1133">Transmembrane helix</keyword>
<feature type="transmembrane region" description="Helical" evidence="1">
    <location>
        <begin position="37"/>
        <end position="56"/>
    </location>
</feature>
<dbReference type="AlphaFoldDB" id="A0A4R8ZW76"/>
<dbReference type="InterPro" id="IPR005135">
    <property type="entry name" value="Endo/exonuclease/phosphatase"/>
</dbReference>
<dbReference type="InterPro" id="IPR036691">
    <property type="entry name" value="Endo/exonu/phosph_ase_sf"/>
</dbReference>
<feature type="domain" description="Endonuclease/exonuclease/phosphatase" evidence="2">
    <location>
        <begin position="131"/>
        <end position="324"/>
    </location>
</feature>
<accession>A0A4R8ZW76</accession>
<keyword evidence="1" id="KW-0472">Membrane</keyword>
<organism evidence="3 4">
    <name type="scientific">Cryobacterium frigoriphilum</name>
    <dbReference type="NCBI Taxonomy" id="1259150"/>
    <lineage>
        <taxon>Bacteria</taxon>
        <taxon>Bacillati</taxon>
        <taxon>Actinomycetota</taxon>
        <taxon>Actinomycetes</taxon>
        <taxon>Micrococcales</taxon>
        <taxon>Microbacteriaceae</taxon>
        <taxon>Cryobacterium</taxon>
    </lineage>
</organism>